<protein>
    <submittedName>
        <fullName evidence="2">Glycosyltransferase</fullName>
    </submittedName>
</protein>
<organism evidence="2 3">
    <name type="scientific">Pedobacter planticolens</name>
    <dbReference type="NCBI Taxonomy" id="2679964"/>
    <lineage>
        <taxon>Bacteria</taxon>
        <taxon>Pseudomonadati</taxon>
        <taxon>Bacteroidota</taxon>
        <taxon>Sphingobacteriia</taxon>
        <taxon>Sphingobacteriales</taxon>
        <taxon>Sphingobacteriaceae</taxon>
        <taxon>Pedobacter</taxon>
    </lineage>
</organism>
<dbReference type="RefSeq" id="WP_182920820.1">
    <property type="nucleotide sequence ID" value="NZ_WNXD01000001.1"/>
</dbReference>
<dbReference type="PANTHER" id="PTHR22916:SF3">
    <property type="entry name" value="UDP-GLCNAC:BETAGAL BETA-1,3-N-ACETYLGLUCOSAMINYLTRANSFERASE-LIKE PROTEIN 1"/>
    <property type="match status" value="1"/>
</dbReference>
<gene>
    <name evidence="2" type="ORF">GM921_01365</name>
</gene>
<proteinExistence type="predicted"/>
<dbReference type="CDD" id="cd06433">
    <property type="entry name" value="GT_2_WfgS_like"/>
    <property type="match status" value="1"/>
</dbReference>
<evidence type="ECO:0000313" key="3">
    <source>
        <dbReference type="Proteomes" id="UP000601055"/>
    </source>
</evidence>
<name>A0A923ISZ6_9SPHI</name>
<dbReference type="EMBL" id="WNXD01000001">
    <property type="protein sequence ID" value="MBB2144120.1"/>
    <property type="molecule type" value="Genomic_DNA"/>
</dbReference>
<reference evidence="2" key="1">
    <citation type="submission" date="2019-11" db="EMBL/GenBank/DDBJ databases">
        <title>Description of Pedobacter sp. LMG 31464T.</title>
        <authorList>
            <person name="Carlier A."/>
            <person name="Qi S."/>
            <person name="Vandamme P."/>
        </authorList>
    </citation>
    <scope>NUCLEOTIDE SEQUENCE</scope>
    <source>
        <strain evidence="2">LMG 31464</strain>
    </source>
</reference>
<accession>A0A923ISZ6</accession>
<dbReference type="InterPro" id="IPR029044">
    <property type="entry name" value="Nucleotide-diphossugar_trans"/>
</dbReference>
<dbReference type="PANTHER" id="PTHR22916">
    <property type="entry name" value="GLYCOSYLTRANSFERASE"/>
    <property type="match status" value="1"/>
</dbReference>
<dbReference type="InterPro" id="IPR001173">
    <property type="entry name" value="Glyco_trans_2-like"/>
</dbReference>
<dbReference type="AlphaFoldDB" id="A0A923ISZ6"/>
<dbReference type="Pfam" id="PF00535">
    <property type="entry name" value="Glycos_transf_2"/>
    <property type="match status" value="1"/>
</dbReference>
<evidence type="ECO:0000313" key="2">
    <source>
        <dbReference type="EMBL" id="MBB2144120.1"/>
    </source>
</evidence>
<evidence type="ECO:0000259" key="1">
    <source>
        <dbReference type="Pfam" id="PF00535"/>
    </source>
</evidence>
<keyword evidence="3" id="KW-1185">Reference proteome</keyword>
<dbReference type="Gene3D" id="3.90.550.10">
    <property type="entry name" value="Spore Coat Polysaccharide Biosynthesis Protein SpsA, Chain A"/>
    <property type="match status" value="1"/>
</dbReference>
<feature type="domain" description="Glycosyltransferase 2-like" evidence="1">
    <location>
        <begin position="4"/>
        <end position="139"/>
    </location>
</feature>
<dbReference type="SUPFAM" id="SSF53448">
    <property type="entry name" value="Nucleotide-diphospho-sugar transferases"/>
    <property type="match status" value="1"/>
</dbReference>
<sequence length="248" mass="28303">MKISLITVVYNGEKYIEDCVKSIICQAYSDIEYIVIDGGSTDSTLTILEKYKSNIDCFVSEKDKGMYDALNKGINLATGDIIGILNADDMLASKDVISNIVTCFKINNSDAVYGNLNYVHPENANQIIRKWISKPFTKKDIKLGWMPAHPTLYLKRELFNRLDNYSLNFGSAADYELMLRYLYRYQIKAVFLNQLVVNMRTGGMSNASFKQRYHALVNDYKAIKANNISFPIVTLLVKKLSKLKQYLH</sequence>
<comment type="caution">
    <text evidence="2">The sequence shown here is derived from an EMBL/GenBank/DDBJ whole genome shotgun (WGS) entry which is preliminary data.</text>
</comment>
<dbReference type="Proteomes" id="UP000601055">
    <property type="component" value="Unassembled WGS sequence"/>
</dbReference>
<dbReference type="GO" id="GO:0016758">
    <property type="term" value="F:hexosyltransferase activity"/>
    <property type="evidence" value="ECO:0007669"/>
    <property type="project" value="UniProtKB-ARBA"/>
</dbReference>